<sequence>MTVERMSDHDWKMQMAAEGKAVYVPGKTAAEMAEETAREAEDRARLMSRDITLTQQQWSAVDTAIPDVICVMHDVKNVFSLFAWADDLDAHSVNSVLRLCARAIESMADKELEVLDSLDKELRAARKGGCEQ</sequence>
<dbReference type="RefSeq" id="WP_164128379.1">
    <property type="nucleotide sequence ID" value="NZ_JAAGOX010000008.1"/>
</dbReference>
<dbReference type="AlphaFoldDB" id="A0A6B2NN33"/>
<name>A0A6B2NN33_9RHOB</name>
<protein>
    <submittedName>
        <fullName evidence="1">Uncharacterized protein</fullName>
    </submittedName>
</protein>
<accession>A0A6B2NN33</accession>
<dbReference type="EMBL" id="JAAGOX010000008">
    <property type="protein sequence ID" value="NDW44393.1"/>
    <property type="molecule type" value="Genomic_DNA"/>
</dbReference>
<evidence type="ECO:0000313" key="1">
    <source>
        <dbReference type="EMBL" id="NDW44393.1"/>
    </source>
</evidence>
<reference evidence="1" key="1">
    <citation type="submission" date="2020-02" db="EMBL/GenBank/DDBJ databases">
        <title>Delineation of the pyrene-degrading pathway in Roseobacter clade bacteria by genomic analysis.</title>
        <authorList>
            <person name="Zhou H."/>
            <person name="Wang H."/>
        </authorList>
    </citation>
    <scope>NUCLEOTIDE SEQUENCE</scope>
    <source>
        <strain evidence="1">PrR005</strain>
    </source>
</reference>
<organism evidence="1">
    <name type="scientific">Ruegeria sp. PrR005</name>
    <dbReference type="NCBI Taxonomy" id="2706882"/>
    <lineage>
        <taxon>Bacteria</taxon>
        <taxon>Pseudomonadati</taxon>
        <taxon>Pseudomonadota</taxon>
        <taxon>Alphaproteobacteria</taxon>
        <taxon>Rhodobacterales</taxon>
        <taxon>Roseobacteraceae</taxon>
        <taxon>Ruegeria</taxon>
    </lineage>
</organism>
<comment type="caution">
    <text evidence="1">The sequence shown here is derived from an EMBL/GenBank/DDBJ whole genome shotgun (WGS) entry which is preliminary data.</text>
</comment>
<proteinExistence type="predicted"/>
<gene>
    <name evidence="1" type="ORF">G0P99_05435</name>
</gene>